<reference evidence="2 3" key="1">
    <citation type="submission" date="2017-06" db="EMBL/GenBank/DDBJ databases">
        <title>Draft genome sequence of a variant of Elsinoe murrayae.</title>
        <authorList>
            <person name="Cheng Q."/>
        </authorList>
    </citation>
    <scope>NUCLEOTIDE SEQUENCE [LARGE SCALE GENOMIC DNA]</scope>
    <source>
        <strain evidence="2 3">CQ-2017a</strain>
    </source>
</reference>
<dbReference type="InterPro" id="IPR000182">
    <property type="entry name" value="GNAT_dom"/>
</dbReference>
<dbReference type="STRING" id="2082308.A0A2K1QRS5"/>
<accession>A0A2K1QRS5</accession>
<dbReference type="Gene3D" id="3.40.630.30">
    <property type="match status" value="1"/>
</dbReference>
<proteinExistence type="predicted"/>
<keyword evidence="3" id="KW-1185">Reference proteome</keyword>
<evidence type="ECO:0000259" key="1">
    <source>
        <dbReference type="Pfam" id="PF00583"/>
    </source>
</evidence>
<dbReference type="InterPro" id="IPR052523">
    <property type="entry name" value="Trichothecene_AcTrans"/>
</dbReference>
<dbReference type="SUPFAM" id="SSF55729">
    <property type="entry name" value="Acyl-CoA N-acyltransferases (Nat)"/>
    <property type="match status" value="1"/>
</dbReference>
<sequence>MAIWSRLNEQNSGGISGEIGAELRSDLQRQREQYCNSEGWPKETRVEVVSACVPEMDKARAKHFAAGEDHIFLNQIKTLPKYQGKGAGAMLMKWGTDLADGERLPIRLESSPAGRSLYLKSGFEILAEVNHDVSRFGGPSSYAHALMVRRPELGS</sequence>
<gene>
    <name evidence="2" type="ORF">CAC42_8096</name>
</gene>
<dbReference type="Proteomes" id="UP000243797">
    <property type="component" value="Unassembled WGS sequence"/>
</dbReference>
<dbReference type="InterPro" id="IPR016181">
    <property type="entry name" value="Acyl_CoA_acyltransferase"/>
</dbReference>
<organism evidence="2 3">
    <name type="scientific">Sphaceloma murrayae</name>
    <dbReference type="NCBI Taxonomy" id="2082308"/>
    <lineage>
        <taxon>Eukaryota</taxon>
        <taxon>Fungi</taxon>
        <taxon>Dikarya</taxon>
        <taxon>Ascomycota</taxon>
        <taxon>Pezizomycotina</taxon>
        <taxon>Dothideomycetes</taxon>
        <taxon>Dothideomycetidae</taxon>
        <taxon>Myriangiales</taxon>
        <taxon>Elsinoaceae</taxon>
        <taxon>Sphaceloma</taxon>
    </lineage>
</organism>
<dbReference type="PANTHER" id="PTHR42791">
    <property type="entry name" value="GNAT FAMILY ACETYLTRANSFERASE"/>
    <property type="match status" value="1"/>
</dbReference>
<dbReference type="EMBL" id="NKHZ01000050">
    <property type="protein sequence ID" value="PNS17553.1"/>
    <property type="molecule type" value="Genomic_DNA"/>
</dbReference>
<dbReference type="AlphaFoldDB" id="A0A2K1QRS5"/>
<comment type="caution">
    <text evidence="2">The sequence shown here is derived from an EMBL/GenBank/DDBJ whole genome shotgun (WGS) entry which is preliminary data.</text>
</comment>
<protein>
    <recommendedName>
        <fullName evidence="1">N-acetyltransferase domain-containing protein</fullName>
    </recommendedName>
</protein>
<dbReference type="GO" id="GO:0016747">
    <property type="term" value="F:acyltransferase activity, transferring groups other than amino-acyl groups"/>
    <property type="evidence" value="ECO:0007669"/>
    <property type="project" value="InterPro"/>
</dbReference>
<dbReference type="InParanoid" id="A0A2K1QRS5"/>
<feature type="domain" description="N-acetyltransferase" evidence="1">
    <location>
        <begin position="67"/>
        <end position="123"/>
    </location>
</feature>
<dbReference type="OrthoDB" id="2832510at2759"/>
<evidence type="ECO:0000313" key="3">
    <source>
        <dbReference type="Proteomes" id="UP000243797"/>
    </source>
</evidence>
<evidence type="ECO:0000313" key="2">
    <source>
        <dbReference type="EMBL" id="PNS17553.1"/>
    </source>
</evidence>
<name>A0A2K1QRS5_9PEZI</name>
<dbReference type="PANTHER" id="PTHR42791:SF2">
    <property type="entry name" value="N-ACETYLTRANSFERASE DOMAIN-CONTAINING PROTEIN"/>
    <property type="match status" value="1"/>
</dbReference>
<dbReference type="Pfam" id="PF00583">
    <property type="entry name" value="Acetyltransf_1"/>
    <property type="match status" value="1"/>
</dbReference>